<keyword evidence="6" id="KW-0808">Transferase</keyword>
<organism evidence="6 7">
    <name type="scientific">Thermoclostridium stercorarium subsp. thermolacticum DSM 2910</name>
    <dbReference type="NCBI Taxonomy" id="1121336"/>
    <lineage>
        <taxon>Bacteria</taxon>
        <taxon>Bacillati</taxon>
        <taxon>Bacillota</taxon>
        <taxon>Clostridia</taxon>
        <taxon>Eubacteriales</taxon>
        <taxon>Oscillospiraceae</taxon>
        <taxon>Thermoclostridium</taxon>
    </lineage>
</organism>
<dbReference type="OrthoDB" id="9813938at2"/>
<dbReference type="GO" id="GO:0006450">
    <property type="term" value="P:regulation of translational fidelity"/>
    <property type="evidence" value="ECO:0007669"/>
    <property type="project" value="InterPro"/>
</dbReference>
<evidence type="ECO:0000256" key="4">
    <source>
        <dbReference type="ARBA" id="ARBA00047380"/>
    </source>
</evidence>
<dbReference type="Pfam" id="PF02686">
    <property type="entry name" value="GatC"/>
    <property type="match status" value="1"/>
</dbReference>
<dbReference type="EMBL" id="CP014672">
    <property type="protein sequence ID" value="ANW99196.1"/>
    <property type="molecule type" value="Genomic_DNA"/>
</dbReference>
<dbReference type="Gene3D" id="1.10.20.60">
    <property type="entry name" value="Glu-tRNAGln amidotransferase C subunit, N-terminal domain"/>
    <property type="match status" value="1"/>
</dbReference>
<evidence type="ECO:0000256" key="5">
    <source>
        <dbReference type="ARBA" id="ARBA00047913"/>
    </source>
</evidence>
<dbReference type="Proteomes" id="UP000092971">
    <property type="component" value="Chromosome"/>
</dbReference>
<dbReference type="AlphaFoldDB" id="A0A1B1YEL2"/>
<evidence type="ECO:0000256" key="1">
    <source>
        <dbReference type="ARBA" id="ARBA00010757"/>
    </source>
</evidence>
<evidence type="ECO:0000256" key="3">
    <source>
        <dbReference type="ARBA" id="ARBA00024799"/>
    </source>
</evidence>
<evidence type="ECO:0000313" key="6">
    <source>
        <dbReference type="EMBL" id="ANW99196.1"/>
    </source>
</evidence>
<name>A0A1B1YEL2_THEST</name>
<proteinExistence type="inferred from homology"/>
<protein>
    <submittedName>
        <fullName evidence="6">Glutamyl-tRNA amidotransferase</fullName>
    </submittedName>
</protein>
<comment type="subunit">
    <text evidence="2">Heterotrimer of A, B and C subunits.</text>
</comment>
<reference evidence="6 7" key="1">
    <citation type="submission" date="2016-02" db="EMBL/GenBank/DDBJ databases">
        <title>Comparison of Clostridium stercorarium subspecies using comparative genomics and transcriptomics.</title>
        <authorList>
            <person name="Schellenberg J."/>
            <person name="Thallinger G."/>
            <person name="Levin D.B."/>
            <person name="Zhang X."/>
            <person name="Alvare G."/>
            <person name="Fristensky B."/>
            <person name="Sparling R."/>
        </authorList>
    </citation>
    <scope>NUCLEOTIDE SEQUENCE [LARGE SCALE GENOMIC DNA]</scope>
    <source>
        <strain evidence="6 7">DSM 2910</strain>
    </source>
</reference>
<accession>A0A1B1YEL2</accession>
<comment type="catalytic activity">
    <reaction evidence="4">
        <text>L-aspartyl-tRNA(Asn) + L-glutamine + ATP + H2O = L-asparaginyl-tRNA(Asn) + L-glutamate + ADP + phosphate + 2 H(+)</text>
        <dbReference type="Rhea" id="RHEA:14513"/>
        <dbReference type="Rhea" id="RHEA-COMP:9674"/>
        <dbReference type="Rhea" id="RHEA-COMP:9677"/>
        <dbReference type="ChEBI" id="CHEBI:15377"/>
        <dbReference type="ChEBI" id="CHEBI:15378"/>
        <dbReference type="ChEBI" id="CHEBI:29985"/>
        <dbReference type="ChEBI" id="CHEBI:30616"/>
        <dbReference type="ChEBI" id="CHEBI:43474"/>
        <dbReference type="ChEBI" id="CHEBI:58359"/>
        <dbReference type="ChEBI" id="CHEBI:78515"/>
        <dbReference type="ChEBI" id="CHEBI:78516"/>
        <dbReference type="ChEBI" id="CHEBI:456216"/>
    </reaction>
</comment>
<comment type="similarity">
    <text evidence="1">Belongs to the GatC family.</text>
</comment>
<dbReference type="InterPro" id="IPR036113">
    <property type="entry name" value="Asp/Glu-ADT_sf_sub_c"/>
</dbReference>
<dbReference type="InterPro" id="IPR003837">
    <property type="entry name" value="GatC"/>
</dbReference>
<comment type="catalytic activity">
    <reaction evidence="5">
        <text>L-glutamyl-tRNA(Gln) + L-glutamine + ATP + H2O = L-glutaminyl-tRNA(Gln) + L-glutamate + ADP + phosphate + H(+)</text>
        <dbReference type="Rhea" id="RHEA:17521"/>
        <dbReference type="Rhea" id="RHEA-COMP:9681"/>
        <dbReference type="Rhea" id="RHEA-COMP:9684"/>
        <dbReference type="ChEBI" id="CHEBI:15377"/>
        <dbReference type="ChEBI" id="CHEBI:15378"/>
        <dbReference type="ChEBI" id="CHEBI:29985"/>
        <dbReference type="ChEBI" id="CHEBI:30616"/>
        <dbReference type="ChEBI" id="CHEBI:43474"/>
        <dbReference type="ChEBI" id="CHEBI:58359"/>
        <dbReference type="ChEBI" id="CHEBI:78520"/>
        <dbReference type="ChEBI" id="CHEBI:78521"/>
        <dbReference type="ChEBI" id="CHEBI:456216"/>
    </reaction>
</comment>
<dbReference type="RefSeq" id="WP_015359576.1">
    <property type="nucleotide sequence ID" value="NZ_CP014672.1"/>
</dbReference>
<evidence type="ECO:0000256" key="2">
    <source>
        <dbReference type="ARBA" id="ARBA00011123"/>
    </source>
</evidence>
<sequence>MAISKNEIEKLAKLAKLSFSDEELERFTAEFDEIIAFANTINQYIEGGTEQIRSVGARIVSFDDLRPDEVEPSLPSEKILSNVEGHNGFFRVERSKK</sequence>
<gene>
    <name evidence="6" type="ORF">CSTERTH_09245</name>
</gene>
<dbReference type="GO" id="GO:0016740">
    <property type="term" value="F:transferase activity"/>
    <property type="evidence" value="ECO:0007669"/>
    <property type="project" value="UniProtKB-KW"/>
</dbReference>
<comment type="function">
    <text evidence="3">Allows the formation of correctly charged Asn-tRNA(Asn) or Gln-tRNA(Gln) through the transamidation of misacylated Asp-tRNA(Asn) or Glu-tRNA(Gln) in organisms which lack either or both of asparaginyl-tRNA or glutaminyl-tRNA synthetases. The reaction takes place in the presence of glutamine and ATP through an activated phospho-Asp-tRNA(Asn) or phospho-Glu-tRNA(Gln).</text>
</comment>
<dbReference type="SUPFAM" id="SSF141000">
    <property type="entry name" value="Glu-tRNAGln amidotransferase C subunit"/>
    <property type="match status" value="1"/>
</dbReference>
<evidence type="ECO:0000313" key="7">
    <source>
        <dbReference type="Proteomes" id="UP000092971"/>
    </source>
</evidence>
<dbReference type="NCBIfam" id="TIGR00135">
    <property type="entry name" value="gatC"/>
    <property type="match status" value="1"/>
</dbReference>